<protein>
    <recommendedName>
        <fullName evidence="4">long-chain-fatty-acyl-CoA reductase</fullName>
        <ecNumber evidence="4">1.2.1.50</ecNumber>
    </recommendedName>
</protein>
<accession>A0ABU5VV25</accession>
<dbReference type="Gene3D" id="3.40.50.12780">
    <property type="entry name" value="N-terminal domain of ligase-like"/>
    <property type="match status" value="1"/>
</dbReference>
<comment type="catalytic activity">
    <reaction evidence="8">
        <text>a long-chain fatty aldehyde + NADP(+) + CoA = a long-chain fatty acyl-CoA + NADPH + H(+)</text>
        <dbReference type="Rhea" id="RHEA:15437"/>
        <dbReference type="ChEBI" id="CHEBI:15378"/>
        <dbReference type="ChEBI" id="CHEBI:17176"/>
        <dbReference type="ChEBI" id="CHEBI:57287"/>
        <dbReference type="ChEBI" id="CHEBI:57783"/>
        <dbReference type="ChEBI" id="CHEBI:58349"/>
        <dbReference type="ChEBI" id="CHEBI:83139"/>
        <dbReference type="EC" id="1.2.1.50"/>
    </reaction>
</comment>
<comment type="caution">
    <text evidence="9">The sequence shown here is derived from an EMBL/GenBank/DDBJ whole genome shotgun (WGS) entry which is preliminary data.</text>
</comment>
<sequence>MSANLWNGKIVSDSEFKNSIEENLNNPMFWAKAPLSHYVLFDVIQKIQTELLKKEKFYIKLVLDLKQREDISSDEVEASMNGLIDFLSVDQLRVKLKRELGSEQPFELKRQTARANHFEAWYPLGTLVHVTPNNSPLLGVLGVMEGLLSGNVNILKLARKDSAFAAIFYEELCKLDTTGTIKNYVYIAKISSKEKDYLKSVLGLADVISAWGGEESVQSIREIAPRGARIVEWGHKISFSYITSAKKSDAEVFKSLAYEICLNEQMACSSPQCVFIEDASFEELKEIAVTLSNALNTVSPTIKRVVPGVQEMAELMVTKEQVRLKSILGGSELVESKNHDWRIYVENTPALNSSPLFRTIWLKPMPRSKMIDHLRPLKTYLQTAGIAATSLEVEALSRDLFMSGVQRIRAIGEMTDSYIGEPHDGVYALERYCQRINFQDSQKVMMMKNKSSFEDEKAPSPVRATPIMEKADFQLQTVKDEHSDLFFYSGGSSGEPKLSIFTYADYHRQMELAAEGLYAAGLNPATDRCMNLFYAGSLYGGFVSFFTILEKLEAVHFPMGASTEFGMVGKTIIKNRVDTLLGMPSYLIQLFKENHEDFKKYRGIKKIFFGGEHFSEAQKTYLKREYGVDIIRSAAYGSVDAGPLGYQCEFAVGGMHHLHEKLHDLEFVDLEIDEPVKAGDVGRMLFTSKVRHGQKIERYAIGDVGKKLEGPCACGRQGVRFELLGRHGDVFRIGTTFLSYQRFQKILIDQYEYEGSIQLHLYAGDGIKKDKVVLKIENLFSDQYKDAQIPERLKKMFLAQYADLNLVVNTDLVLDFDVEVVEKTQLTFSASTGKLRSVIDHRN</sequence>
<evidence type="ECO:0000256" key="4">
    <source>
        <dbReference type="ARBA" id="ARBA00013020"/>
    </source>
</evidence>
<dbReference type="InterPro" id="IPR016163">
    <property type="entry name" value="Ald_DH_C"/>
</dbReference>
<dbReference type="InterPro" id="IPR016161">
    <property type="entry name" value="Ald_DH/histidinol_DH"/>
</dbReference>
<comment type="pathway">
    <text evidence="2">Lipid metabolism; fatty acid reduction for biolumincescence.</text>
</comment>
<evidence type="ECO:0000256" key="3">
    <source>
        <dbReference type="ARBA" id="ARBA00010915"/>
    </source>
</evidence>
<evidence type="ECO:0000256" key="7">
    <source>
        <dbReference type="ARBA" id="ARBA00023223"/>
    </source>
</evidence>
<dbReference type="Gene3D" id="3.40.309.10">
    <property type="entry name" value="Aldehyde Dehydrogenase, Chain A, domain 2"/>
    <property type="match status" value="1"/>
</dbReference>
<dbReference type="SUPFAM" id="SSF56801">
    <property type="entry name" value="Acetyl-CoA synthetase-like"/>
    <property type="match status" value="1"/>
</dbReference>
<dbReference type="PANTHER" id="PTHR43845:SF1">
    <property type="entry name" value="BLR5969 PROTEIN"/>
    <property type="match status" value="1"/>
</dbReference>
<keyword evidence="5" id="KW-0521">NADP</keyword>
<proteinExistence type="inferred from homology"/>
<dbReference type="Pfam" id="PF05893">
    <property type="entry name" value="LuxC"/>
    <property type="match status" value="1"/>
</dbReference>
<dbReference type="EC" id="1.2.1.50" evidence="4"/>
<dbReference type="InterPro" id="IPR016162">
    <property type="entry name" value="Ald_DH_N"/>
</dbReference>
<evidence type="ECO:0000256" key="2">
    <source>
        <dbReference type="ARBA" id="ARBA00004908"/>
    </source>
</evidence>
<keyword evidence="10" id="KW-1185">Reference proteome</keyword>
<evidence type="ECO:0000256" key="6">
    <source>
        <dbReference type="ARBA" id="ARBA00023002"/>
    </source>
</evidence>
<evidence type="ECO:0000256" key="8">
    <source>
        <dbReference type="ARBA" id="ARBA00049412"/>
    </source>
</evidence>
<dbReference type="Proteomes" id="UP001302274">
    <property type="component" value="Unassembled WGS sequence"/>
</dbReference>
<dbReference type="Gene3D" id="3.40.605.10">
    <property type="entry name" value="Aldehyde Dehydrogenase, Chain A, domain 1"/>
    <property type="match status" value="1"/>
</dbReference>
<keyword evidence="7" id="KW-0455">Luminescence</keyword>
<dbReference type="PANTHER" id="PTHR43845">
    <property type="entry name" value="BLR5969 PROTEIN"/>
    <property type="match status" value="1"/>
</dbReference>
<organism evidence="9 10">
    <name type="scientific">Bacteriovorax antarcticus</name>
    <dbReference type="NCBI Taxonomy" id="3088717"/>
    <lineage>
        <taxon>Bacteria</taxon>
        <taxon>Pseudomonadati</taxon>
        <taxon>Bdellovibrionota</taxon>
        <taxon>Bacteriovoracia</taxon>
        <taxon>Bacteriovoracales</taxon>
        <taxon>Bacteriovoracaceae</taxon>
        <taxon>Bacteriovorax</taxon>
    </lineage>
</organism>
<gene>
    <name evidence="9" type="ORF">SHI21_04710</name>
</gene>
<comment type="similarity">
    <text evidence="3">Belongs to the LuxC family.</text>
</comment>
<keyword evidence="6" id="KW-0560">Oxidoreductase</keyword>
<evidence type="ECO:0000313" key="10">
    <source>
        <dbReference type="Proteomes" id="UP001302274"/>
    </source>
</evidence>
<evidence type="ECO:0000256" key="1">
    <source>
        <dbReference type="ARBA" id="ARBA00003277"/>
    </source>
</evidence>
<name>A0ABU5VV25_9BACT</name>
<dbReference type="SUPFAM" id="SSF53720">
    <property type="entry name" value="ALDH-like"/>
    <property type="match status" value="1"/>
</dbReference>
<dbReference type="InterPro" id="IPR008670">
    <property type="entry name" value="CoA_reduct_LuxC"/>
</dbReference>
<evidence type="ECO:0000313" key="9">
    <source>
        <dbReference type="EMBL" id="MEA9355485.1"/>
    </source>
</evidence>
<dbReference type="InterPro" id="IPR042099">
    <property type="entry name" value="ANL_N_sf"/>
</dbReference>
<dbReference type="EMBL" id="JAYGJQ010000001">
    <property type="protein sequence ID" value="MEA9355485.1"/>
    <property type="molecule type" value="Genomic_DNA"/>
</dbReference>
<reference evidence="9 10" key="1">
    <citation type="submission" date="2023-11" db="EMBL/GenBank/DDBJ databases">
        <title>A Novel Polar Bacteriovorax (B. antarcticus) Isolated from the Biocrust in Antarctica.</title>
        <authorList>
            <person name="Mun W."/>
            <person name="Choi S.Y."/>
            <person name="Mitchell R.J."/>
        </authorList>
    </citation>
    <scope>NUCLEOTIDE SEQUENCE [LARGE SCALE GENOMIC DNA]</scope>
    <source>
        <strain evidence="9 10">PP10</strain>
    </source>
</reference>
<dbReference type="RefSeq" id="WP_323575043.1">
    <property type="nucleotide sequence ID" value="NZ_JAYGJQ010000001.1"/>
</dbReference>
<evidence type="ECO:0000256" key="5">
    <source>
        <dbReference type="ARBA" id="ARBA00022857"/>
    </source>
</evidence>
<comment type="function">
    <text evidence="1">LuxC is the fatty acid reductase enzyme responsible for synthesis of the aldehyde substrate for the luminescent reaction catalyzed by luciferase.</text>
</comment>